<dbReference type="PANTHER" id="PTHR21439">
    <property type="entry name" value="OXIDORED-NITRO DOMAIN-CONTAINING PROTEIN"/>
    <property type="match status" value="1"/>
</dbReference>
<organism evidence="2 3">
    <name type="scientific">Leptotrombidium deliense</name>
    <dbReference type="NCBI Taxonomy" id="299467"/>
    <lineage>
        <taxon>Eukaryota</taxon>
        <taxon>Metazoa</taxon>
        <taxon>Ecdysozoa</taxon>
        <taxon>Arthropoda</taxon>
        <taxon>Chelicerata</taxon>
        <taxon>Arachnida</taxon>
        <taxon>Acari</taxon>
        <taxon>Acariformes</taxon>
        <taxon>Trombidiformes</taxon>
        <taxon>Prostigmata</taxon>
        <taxon>Anystina</taxon>
        <taxon>Parasitengona</taxon>
        <taxon>Trombiculoidea</taxon>
        <taxon>Trombiculidae</taxon>
        <taxon>Leptotrombidium</taxon>
    </lineage>
</organism>
<dbReference type="OrthoDB" id="2157380at2759"/>
<proteinExistence type="predicted"/>
<feature type="region of interest" description="Disordered" evidence="1">
    <location>
        <begin position="285"/>
        <end position="317"/>
    </location>
</feature>
<sequence>ILILRDTFNTTNTLCIITITTKFHVYTKHIMLFTIVKMSLKALPLLYLNLGGEMMYIIEQRLNAQNICRVKSERVINDILTAMFDVPFVVSLFSKQLLKDREYVNHMFHRIAHSSIMKLNDQSMAKLLELMSMVFKQQLVFCLKPTDLYDITLNHMESVTEMSHSVDVIELIKTARERFVAEYSNINEIEMQFIRQTLLTYFVDVKTRVSVFIHDGTQEMDGTFVLSNNNVIATRNQTPGTIIHFDENGDILSQNSFLIETTFKRDIRRTLLGLNIYGKEENDSKDSITAAAQSKESDDGEQDANDEIADSNSSADEGFRREKQLLSALLGKQCATSAVEYGFWIDFDENKETHEEPETKKQLDDRIDNTIGANRIYLMSFHIDHSGT</sequence>
<name>A0A443SGD6_9ACAR</name>
<dbReference type="EMBL" id="NCKV01002626">
    <property type="protein sequence ID" value="RWS26593.1"/>
    <property type="molecule type" value="Genomic_DNA"/>
</dbReference>
<feature type="non-terminal residue" evidence="2">
    <location>
        <position position="1"/>
    </location>
</feature>
<evidence type="ECO:0000313" key="3">
    <source>
        <dbReference type="Proteomes" id="UP000288716"/>
    </source>
</evidence>
<dbReference type="AlphaFoldDB" id="A0A443SGD6"/>
<dbReference type="GO" id="GO:0005737">
    <property type="term" value="C:cytoplasm"/>
    <property type="evidence" value="ECO:0007669"/>
    <property type="project" value="TreeGrafter"/>
</dbReference>
<protein>
    <submittedName>
        <fullName evidence="2">Protein OSCP1-like protein</fullName>
    </submittedName>
</protein>
<dbReference type="Pfam" id="PF10188">
    <property type="entry name" value="Oscp1"/>
    <property type="match status" value="1"/>
</dbReference>
<evidence type="ECO:0000256" key="1">
    <source>
        <dbReference type="SAM" id="MobiDB-lite"/>
    </source>
</evidence>
<dbReference type="PANTHER" id="PTHR21439:SF0">
    <property type="entry name" value="PROTEIN OSCP1"/>
    <property type="match status" value="1"/>
</dbReference>
<dbReference type="VEuPathDB" id="VectorBase:LDEU005447"/>
<dbReference type="STRING" id="299467.A0A443SGD6"/>
<evidence type="ECO:0000313" key="2">
    <source>
        <dbReference type="EMBL" id="RWS26593.1"/>
    </source>
</evidence>
<accession>A0A443SGD6</accession>
<keyword evidence="3" id="KW-1185">Reference proteome</keyword>
<dbReference type="Proteomes" id="UP000288716">
    <property type="component" value="Unassembled WGS sequence"/>
</dbReference>
<dbReference type="GO" id="GO:0005886">
    <property type="term" value="C:plasma membrane"/>
    <property type="evidence" value="ECO:0007669"/>
    <property type="project" value="TreeGrafter"/>
</dbReference>
<dbReference type="InterPro" id="IPR019332">
    <property type="entry name" value="OSCP1"/>
</dbReference>
<gene>
    <name evidence="2" type="ORF">B4U80_11475</name>
</gene>
<comment type="caution">
    <text evidence="2">The sequence shown here is derived from an EMBL/GenBank/DDBJ whole genome shotgun (WGS) entry which is preliminary data.</text>
</comment>
<feature type="compositionally biased region" description="Acidic residues" evidence="1">
    <location>
        <begin position="298"/>
        <end position="309"/>
    </location>
</feature>
<reference evidence="2 3" key="1">
    <citation type="journal article" date="2018" name="Gigascience">
        <title>Genomes of trombidid mites reveal novel predicted allergens and laterally-transferred genes associated with secondary metabolism.</title>
        <authorList>
            <person name="Dong X."/>
            <person name="Chaisiri K."/>
            <person name="Xia D."/>
            <person name="Armstrong S.D."/>
            <person name="Fang Y."/>
            <person name="Donnelly M.J."/>
            <person name="Kadowaki T."/>
            <person name="McGarry J.W."/>
            <person name="Darby A.C."/>
            <person name="Makepeace B.L."/>
        </authorList>
    </citation>
    <scope>NUCLEOTIDE SEQUENCE [LARGE SCALE GENOMIC DNA]</scope>
    <source>
        <strain evidence="2">UoL-UT</strain>
    </source>
</reference>